<comment type="caution">
    <text evidence="2">The sequence shown here is derived from an EMBL/GenBank/DDBJ whole genome shotgun (WGS) entry which is preliminary data.</text>
</comment>
<accession>A0ABT8R3H5</accession>
<reference evidence="2" key="1">
    <citation type="submission" date="2023-07" db="EMBL/GenBank/DDBJ databases">
        <title>The genome sequence of Rhodocytophaga aerolata KACC 12507.</title>
        <authorList>
            <person name="Zhang X."/>
        </authorList>
    </citation>
    <scope>NUCLEOTIDE SEQUENCE</scope>
    <source>
        <strain evidence="2">KACC 12507</strain>
    </source>
</reference>
<protein>
    <submittedName>
        <fullName evidence="2">Uncharacterized protein</fullName>
    </submittedName>
</protein>
<dbReference type="Proteomes" id="UP001168528">
    <property type="component" value="Unassembled WGS sequence"/>
</dbReference>
<keyword evidence="1" id="KW-0472">Membrane</keyword>
<evidence type="ECO:0000313" key="2">
    <source>
        <dbReference type="EMBL" id="MDO1446657.1"/>
    </source>
</evidence>
<keyword evidence="1" id="KW-0812">Transmembrane</keyword>
<evidence type="ECO:0000256" key="1">
    <source>
        <dbReference type="SAM" id="Phobius"/>
    </source>
</evidence>
<name>A0ABT8R3H5_9BACT</name>
<organism evidence="2 3">
    <name type="scientific">Rhodocytophaga aerolata</name>
    <dbReference type="NCBI Taxonomy" id="455078"/>
    <lineage>
        <taxon>Bacteria</taxon>
        <taxon>Pseudomonadati</taxon>
        <taxon>Bacteroidota</taxon>
        <taxon>Cytophagia</taxon>
        <taxon>Cytophagales</taxon>
        <taxon>Rhodocytophagaceae</taxon>
        <taxon>Rhodocytophaga</taxon>
    </lineage>
</organism>
<sequence>MRLIRIGIFFLFGITVLELIGYYMFSEHLLVSEIIQHYHPTSLVTDKEKINVYSNYLLNEGHKKDYTDVYTKEGVQQSNIEFFSDALTFERYIDQQDQYNYVLDVNFNAVPFAVVEEGENTVGTTAIWQSKYIWCLYKWVLIRKERPGQPAGLDGKSLQTFGI</sequence>
<keyword evidence="3" id="KW-1185">Reference proteome</keyword>
<feature type="transmembrane region" description="Helical" evidence="1">
    <location>
        <begin position="7"/>
        <end position="25"/>
    </location>
</feature>
<evidence type="ECO:0000313" key="3">
    <source>
        <dbReference type="Proteomes" id="UP001168528"/>
    </source>
</evidence>
<dbReference type="EMBL" id="JAUKPO010000004">
    <property type="protein sequence ID" value="MDO1446657.1"/>
    <property type="molecule type" value="Genomic_DNA"/>
</dbReference>
<proteinExistence type="predicted"/>
<keyword evidence="1" id="KW-1133">Transmembrane helix</keyword>
<dbReference type="RefSeq" id="WP_302037454.1">
    <property type="nucleotide sequence ID" value="NZ_JAUKPO010000004.1"/>
</dbReference>
<gene>
    <name evidence="2" type="ORF">Q0590_10370</name>
</gene>